<dbReference type="Pfam" id="PF15532">
    <property type="entry name" value="Ntox30"/>
    <property type="match status" value="1"/>
</dbReference>
<evidence type="ECO:0000259" key="2">
    <source>
        <dbReference type="Pfam" id="PF15532"/>
    </source>
</evidence>
<feature type="compositionally biased region" description="Polar residues" evidence="1">
    <location>
        <begin position="342"/>
        <end position="353"/>
    </location>
</feature>
<dbReference type="Proteomes" id="UP001203687">
    <property type="component" value="Unassembled WGS sequence"/>
</dbReference>
<protein>
    <submittedName>
        <fullName evidence="3">Polymorphic toxin type 30 domain-containing protein</fullName>
    </submittedName>
</protein>
<gene>
    <name evidence="3" type="ORF">MUY34_09920</name>
</gene>
<dbReference type="InterPro" id="IPR029111">
    <property type="entry name" value="Ntox30"/>
</dbReference>
<dbReference type="Gene3D" id="2.180.10.10">
    <property type="entry name" value="RHS repeat-associated core"/>
    <property type="match status" value="1"/>
</dbReference>
<name>A0ABT0H9A7_9FLAO</name>
<evidence type="ECO:0000256" key="1">
    <source>
        <dbReference type="SAM" id="MobiDB-lite"/>
    </source>
</evidence>
<sequence>DYYPYGMLLPKRHGAVDDYRYGFQGQEKDDEIKGEGNSINYKYRMHDPRVGRFFATDPLEMQYPSNSPYGFSENRVIDHIELEGLEKTHYLTRRNEEKSDWLGTYYELDPDAEVIIDYINPITLEIYDEQSFVLYRPAGGGYYTRTFDDYSEMVSLIDGGWWWRDGIVIDYITVGIHGFKPPRMPRPRHNMRRTKAKFKKRTSADLTKLKTQSMFFKGSKVPHLGTFKNVINVNFKNIIKRIPASAKKRGWDKRNVGGTKGFEYSWAKNGYKYKVRFHSVDNNPNVPSSANSKKGWIFRVSRQKQQSDEDRRNGVPGGGTEYMDANGNWHHESTLKSHNRDGTANPNYNSKAANDTHIPATGG</sequence>
<dbReference type="InterPro" id="IPR022385">
    <property type="entry name" value="Rhs_assc_core"/>
</dbReference>
<organism evidence="3 4">
    <name type="scientific">Psychroserpens algicola</name>
    <dbReference type="NCBI Taxonomy" id="1719034"/>
    <lineage>
        <taxon>Bacteria</taxon>
        <taxon>Pseudomonadati</taxon>
        <taxon>Bacteroidota</taxon>
        <taxon>Flavobacteriia</taxon>
        <taxon>Flavobacteriales</taxon>
        <taxon>Flavobacteriaceae</taxon>
        <taxon>Psychroserpens</taxon>
    </lineage>
</organism>
<evidence type="ECO:0000313" key="3">
    <source>
        <dbReference type="EMBL" id="MCK8480941.1"/>
    </source>
</evidence>
<accession>A0ABT0H9A7</accession>
<proteinExistence type="predicted"/>
<feature type="domain" description="Bacterial toxin 30" evidence="2">
    <location>
        <begin position="237"/>
        <end position="360"/>
    </location>
</feature>
<feature type="non-terminal residue" evidence="3">
    <location>
        <position position="1"/>
    </location>
</feature>
<reference evidence="3" key="1">
    <citation type="submission" date="2022-04" db="EMBL/GenBank/DDBJ databases">
        <authorList>
            <person name="Ren T."/>
        </authorList>
    </citation>
    <scope>NUCLEOTIDE SEQUENCE</scope>
    <source>
        <strain evidence="3">F63249</strain>
    </source>
</reference>
<comment type="caution">
    <text evidence="3">The sequence shown here is derived from an EMBL/GenBank/DDBJ whole genome shotgun (WGS) entry which is preliminary data.</text>
</comment>
<feature type="region of interest" description="Disordered" evidence="1">
    <location>
        <begin position="299"/>
        <end position="363"/>
    </location>
</feature>
<dbReference type="NCBIfam" id="TIGR03696">
    <property type="entry name" value="Rhs_assc_core"/>
    <property type="match status" value="1"/>
</dbReference>
<dbReference type="EMBL" id="JALPQF010000008">
    <property type="protein sequence ID" value="MCK8480941.1"/>
    <property type="molecule type" value="Genomic_DNA"/>
</dbReference>
<dbReference type="RefSeq" id="WP_248412980.1">
    <property type="nucleotide sequence ID" value="NZ_JALPQF010000008.1"/>
</dbReference>
<evidence type="ECO:0000313" key="4">
    <source>
        <dbReference type="Proteomes" id="UP001203687"/>
    </source>
</evidence>
<keyword evidence="4" id="KW-1185">Reference proteome</keyword>
<feature type="compositionally biased region" description="Basic and acidic residues" evidence="1">
    <location>
        <begin position="329"/>
        <end position="341"/>
    </location>
</feature>